<dbReference type="CDD" id="cd17253">
    <property type="entry name" value="RMtype1_S_Eco933I-TRD2-CR2_like"/>
    <property type="match status" value="1"/>
</dbReference>
<evidence type="ECO:0000256" key="3">
    <source>
        <dbReference type="ARBA" id="ARBA00023125"/>
    </source>
</evidence>
<evidence type="ECO:0000256" key="1">
    <source>
        <dbReference type="ARBA" id="ARBA00010923"/>
    </source>
</evidence>
<gene>
    <name evidence="6" type="ORF">MTER_25130</name>
</gene>
<organism evidence="6 7">
    <name type="scientific">Mycolicibacter terrae</name>
    <dbReference type="NCBI Taxonomy" id="1788"/>
    <lineage>
        <taxon>Bacteria</taxon>
        <taxon>Bacillati</taxon>
        <taxon>Actinomycetota</taxon>
        <taxon>Actinomycetes</taxon>
        <taxon>Mycobacteriales</taxon>
        <taxon>Mycobacteriaceae</taxon>
        <taxon>Mycolicibacter</taxon>
    </lineage>
</organism>
<reference evidence="6 7" key="1">
    <citation type="journal article" date="2019" name="Emerg. Microbes Infect.">
        <title>Comprehensive subspecies identification of 175 nontuberculous mycobacteria species based on 7547 genomic profiles.</title>
        <authorList>
            <person name="Matsumoto Y."/>
            <person name="Kinjo T."/>
            <person name="Motooka D."/>
            <person name="Nabeya D."/>
            <person name="Jung N."/>
            <person name="Uechi K."/>
            <person name="Horii T."/>
            <person name="Iida T."/>
            <person name="Fujita J."/>
            <person name="Nakamura S."/>
        </authorList>
    </citation>
    <scope>NUCLEOTIDE SEQUENCE [LARGE SCALE GENOMIC DNA]</scope>
    <source>
        <strain evidence="6 7">JCM 12143</strain>
    </source>
</reference>
<dbReference type="REBASE" id="374193">
    <property type="entry name" value="S.Mte12143ORF25140P"/>
</dbReference>
<dbReference type="InterPro" id="IPR044946">
    <property type="entry name" value="Restrct_endonuc_typeI_TRD_sf"/>
</dbReference>
<feature type="domain" description="Type I restriction modification DNA specificity" evidence="5">
    <location>
        <begin position="94"/>
        <end position="180"/>
    </location>
</feature>
<evidence type="ECO:0000256" key="2">
    <source>
        <dbReference type="ARBA" id="ARBA00022747"/>
    </source>
</evidence>
<dbReference type="InterPro" id="IPR000055">
    <property type="entry name" value="Restrct_endonuc_typeI_TRD"/>
</dbReference>
<sequence>MKMETVSLSSVADVNLGRQRSPQNHTGPSMRNYLRAANVGWNGLLLDDVKRMNFTDAEMAVFRLELGDLLLNEASGSPLEVGKPALWQGEIEDCAYQNTLLRVRPGPEIDPRYLLHFFRYEAATGAFARGSRGVGIHHLGRAALSEWSVPLCCLDEQRRIAAILDQADALRASQRQVLAEFERLAEAIFTDLFGDPVGGGSSLLGDIADIQIGPFGSLLHREDYVESGVPLVNPMHIVGGVIRADPAFSVTPDKAGSLSDYRLHAGDVIMGRRGEMGRCAVVAPEHEGYLCGTGSLILRPRPDRSVGGYLHAALSHPRVKAMLKRVALGSTLPNLNATIVKSLPVSAPSLAEQRHFVAISSRIAAVRGDQSSALYALDALFGSLQSRAFRGEL</sequence>
<dbReference type="PANTHER" id="PTHR30408">
    <property type="entry name" value="TYPE-1 RESTRICTION ENZYME ECOKI SPECIFICITY PROTEIN"/>
    <property type="match status" value="1"/>
</dbReference>
<dbReference type="PANTHER" id="PTHR30408:SF12">
    <property type="entry name" value="TYPE I RESTRICTION ENZYME MJAVIII SPECIFICITY SUBUNIT"/>
    <property type="match status" value="1"/>
</dbReference>
<keyword evidence="7" id="KW-1185">Reference proteome</keyword>
<accession>A0AAD1HX24</accession>
<feature type="domain" description="Type I restriction modification DNA specificity" evidence="5">
    <location>
        <begin position="204"/>
        <end position="359"/>
    </location>
</feature>
<keyword evidence="3" id="KW-0238">DNA-binding</keyword>
<feature type="compositionally biased region" description="Polar residues" evidence="4">
    <location>
        <begin position="1"/>
        <end position="29"/>
    </location>
</feature>
<protein>
    <recommendedName>
        <fullName evidence="5">Type I restriction modification DNA specificity domain-containing protein</fullName>
    </recommendedName>
</protein>
<proteinExistence type="inferred from homology"/>
<dbReference type="InterPro" id="IPR052021">
    <property type="entry name" value="Type-I_RS_S_subunit"/>
</dbReference>
<dbReference type="Proteomes" id="UP000467636">
    <property type="component" value="Chromosome"/>
</dbReference>
<dbReference type="SUPFAM" id="SSF116734">
    <property type="entry name" value="DNA methylase specificity domain"/>
    <property type="match status" value="2"/>
</dbReference>
<keyword evidence="2" id="KW-0680">Restriction system</keyword>
<dbReference type="AlphaFoldDB" id="A0AAD1HX24"/>
<evidence type="ECO:0000313" key="7">
    <source>
        <dbReference type="Proteomes" id="UP000467636"/>
    </source>
</evidence>
<dbReference type="GO" id="GO:0009307">
    <property type="term" value="P:DNA restriction-modification system"/>
    <property type="evidence" value="ECO:0007669"/>
    <property type="project" value="UniProtKB-KW"/>
</dbReference>
<evidence type="ECO:0000259" key="5">
    <source>
        <dbReference type="Pfam" id="PF01420"/>
    </source>
</evidence>
<name>A0AAD1HX24_9MYCO</name>
<dbReference type="Gene3D" id="3.90.220.20">
    <property type="entry name" value="DNA methylase specificity domains"/>
    <property type="match status" value="2"/>
</dbReference>
<dbReference type="GO" id="GO:0003677">
    <property type="term" value="F:DNA binding"/>
    <property type="evidence" value="ECO:0007669"/>
    <property type="project" value="UniProtKB-KW"/>
</dbReference>
<evidence type="ECO:0000313" key="6">
    <source>
        <dbReference type="EMBL" id="BBX23102.1"/>
    </source>
</evidence>
<dbReference type="Pfam" id="PF01420">
    <property type="entry name" value="Methylase_S"/>
    <property type="match status" value="2"/>
</dbReference>
<dbReference type="EMBL" id="AP022564">
    <property type="protein sequence ID" value="BBX23102.1"/>
    <property type="molecule type" value="Genomic_DNA"/>
</dbReference>
<evidence type="ECO:0000256" key="4">
    <source>
        <dbReference type="SAM" id="MobiDB-lite"/>
    </source>
</evidence>
<comment type="similarity">
    <text evidence="1">Belongs to the type-I restriction system S methylase family.</text>
</comment>
<feature type="region of interest" description="Disordered" evidence="4">
    <location>
        <begin position="1"/>
        <end position="30"/>
    </location>
</feature>